<dbReference type="AlphaFoldDB" id="A0A4Z0YM37"/>
<proteinExistence type="predicted"/>
<protein>
    <submittedName>
        <fullName evidence="2">Uncharacterized protein</fullName>
    </submittedName>
</protein>
<organism evidence="2 3">
    <name type="scientific">Xylaria hypoxylon</name>
    <dbReference type="NCBI Taxonomy" id="37992"/>
    <lineage>
        <taxon>Eukaryota</taxon>
        <taxon>Fungi</taxon>
        <taxon>Dikarya</taxon>
        <taxon>Ascomycota</taxon>
        <taxon>Pezizomycotina</taxon>
        <taxon>Sordariomycetes</taxon>
        <taxon>Xylariomycetidae</taxon>
        <taxon>Xylariales</taxon>
        <taxon>Xylariaceae</taxon>
        <taxon>Xylaria</taxon>
    </lineage>
</organism>
<accession>A0A4Z0YM37</accession>
<comment type="caution">
    <text evidence="2">The sequence shown here is derived from an EMBL/GenBank/DDBJ whole genome shotgun (WGS) entry which is preliminary data.</text>
</comment>
<gene>
    <name evidence="2" type="ORF">E0Z10_g8512</name>
</gene>
<sequence>MQIMGPGVRTEPATPTDPCGINATPRFAFLSLHTAQPASTISKTTQSKRTTAGVSRPTRRLRLPTHNTSLVAQPELAPSVTLMPRPRPSDSVRAIVESALPSIRVETIRIIPTKRLLRAFKVNLADERTLLLNLLPPPSRLLRYEKWVVQSEAALVEWLSQDACQRQIKGARDLDEKSAGKRPQGESSLRRQTNNPASDTSSLAKDQLLSYLPTLIKHSSASIETGSAFSLFEPTPGDPISSLGKPPTPAERRSINFQKGRLIRRIANVTSPNGRFGQAAAVLEQPQDPENELGAARETKLDFDGEDGWRKTFHLLLEGILRDGEDRAVTMSYQLVRTRFHKFSHLLDAVTTPRLVVCNADEDDVVLVSRSERKQEEEEAEGGRKAKIESDDDSFGGSREEDDVAAIEIMGLQDWSNCIFGDPLFTTVFSHTTPEFERGFRFRQPHESHKVKKPRESHTIKKEDHGGSGHDADDEDESEEEKKEEEDEEQQYADIVEDPDNAPTRVLLYECYHATVAIVKQFYRPDADSSEREIAARRRLVAALAKLEHVDADGPAGKRPRRPSRGDWPVKRPRGDTPIS</sequence>
<feature type="compositionally biased region" description="Basic and acidic residues" evidence="1">
    <location>
        <begin position="439"/>
        <end position="471"/>
    </location>
</feature>
<feature type="region of interest" description="Disordered" evidence="1">
    <location>
        <begin position="371"/>
        <end position="399"/>
    </location>
</feature>
<dbReference type="STRING" id="37992.A0A4Z0YM37"/>
<evidence type="ECO:0000313" key="2">
    <source>
        <dbReference type="EMBL" id="TGJ80235.1"/>
    </source>
</evidence>
<feature type="compositionally biased region" description="Basic and acidic residues" evidence="1">
    <location>
        <begin position="371"/>
        <end position="389"/>
    </location>
</feature>
<name>A0A4Z0YM37_9PEZI</name>
<keyword evidence="3" id="KW-1185">Reference proteome</keyword>
<evidence type="ECO:0000256" key="1">
    <source>
        <dbReference type="SAM" id="MobiDB-lite"/>
    </source>
</evidence>
<feature type="compositionally biased region" description="Acidic residues" evidence="1">
    <location>
        <begin position="390"/>
        <end position="399"/>
    </location>
</feature>
<feature type="compositionally biased region" description="Acidic residues" evidence="1">
    <location>
        <begin position="472"/>
        <end position="499"/>
    </location>
</feature>
<feature type="compositionally biased region" description="Basic and acidic residues" evidence="1">
    <location>
        <begin position="564"/>
        <end position="580"/>
    </location>
</feature>
<feature type="region of interest" description="Disordered" evidence="1">
    <location>
        <begin position="439"/>
        <end position="499"/>
    </location>
</feature>
<dbReference type="EMBL" id="SKBN01000233">
    <property type="protein sequence ID" value="TGJ80235.1"/>
    <property type="molecule type" value="Genomic_DNA"/>
</dbReference>
<feature type="region of interest" description="Disordered" evidence="1">
    <location>
        <begin position="547"/>
        <end position="580"/>
    </location>
</feature>
<dbReference type="Proteomes" id="UP000297716">
    <property type="component" value="Unassembled WGS sequence"/>
</dbReference>
<feature type="compositionally biased region" description="Polar residues" evidence="1">
    <location>
        <begin position="185"/>
        <end position="202"/>
    </location>
</feature>
<feature type="region of interest" description="Disordered" evidence="1">
    <location>
        <begin position="230"/>
        <end position="252"/>
    </location>
</feature>
<dbReference type="OrthoDB" id="5210591at2759"/>
<reference evidence="2 3" key="1">
    <citation type="submission" date="2019-03" db="EMBL/GenBank/DDBJ databases">
        <title>Draft genome sequence of Xylaria hypoxylon DSM 108379, a ubiquitous saprotrophic-parasitic fungi on hardwood.</title>
        <authorList>
            <person name="Buettner E."/>
            <person name="Leonhardt S."/>
            <person name="Gebauer A.M."/>
            <person name="Liers C."/>
            <person name="Hofrichter M."/>
            <person name="Kellner H."/>
        </authorList>
    </citation>
    <scope>NUCLEOTIDE SEQUENCE [LARGE SCALE GENOMIC DNA]</scope>
    <source>
        <strain evidence="2 3">DSM 108379</strain>
    </source>
</reference>
<feature type="region of interest" description="Disordered" evidence="1">
    <location>
        <begin position="170"/>
        <end position="202"/>
    </location>
</feature>
<feature type="compositionally biased region" description="Basic and acidic residues" evidence="1">
    <location>
        <begin position="170"/>
        <end position="179"/>
    </location>
</feature>
<evidence type="ECO:0000313" key="3">
    <source>
        <dbReference type="Proteomes" id="UP000297716"/>
    </source>
</evidence>